<gene>
    <name evidence="1" type="ORF">HPB49_018682</name>
</gene>
<comment type="caution">
    <text evidence="1">The sequence shown here is derived from an EMBL/GenBank/DDBJ whole genome shotgun (WGS) entry which is preliminary data.</text>
</comment>
<organism evidence="1 2">
    <name type="scientific">Dermacentor silvarum</name>
    <name type="common">Tick</name>
    <dbReference type="NCBI Taxonomy" id="543639"/>
    <lineage>
        <taxon>Eukaryota</taxon>
        <taxon>Metazoa</taxon>
        <taxon>Ecdysozoa</taxon>
        <taxon>Arthropoda</taxon>
        <taxon>Chelicerata</taxon>
        <taxon>Arachnida</taxon>
        <taxon>Acari</taxon>
        <taxon>Parasitiformes</taxon>
        <taxon>Ixodida</taxon>
        <taxon>Ixodoidea</taxon>
        <taxon>Ixodidae</taxon>
        <taxon>Rhipicephalinae</taxon>
        <taxon>Dermacentor</taxon>
    </lineage>
</organism>
<evidence type="ECO:0000313" key="1">
    <source>
        <dbReference type="EMBL" id="KAH7971093.1"/>
    </source>
</evidence>
<dbReference type="Proteomes" id="UP000821865">
    <property type="component" value="Chromosome 11"/>
</dbReference>
<accession>A0ACB8DKL1</accession>
<proteinExistence type="predicted"/>
<protein>
    <submittedName>
        <fullName evidence="1">Uncharacterized protein</fullName>
    </submittedName>
</protein>
<keyword evidence="2" id="KW-1185">Reference proteome</keyword>
<evidence type="ECO:0000313" key="2">
    <source>
        <dbReference type="Proteomes" id="UP000821865"/>
    </source>
</evidence>
<sequence>MEDRRSAAFEAPKPLGEPDERTDTLGTGKVIKARRMPRLPNDEIKIVVRPQVGIDIVKVGAPRVTAAIFAAASITREESAEDTVCPNSHQNIVVVSTPKRSNADHYAKMRQIHIQVVIAFNGLKVPNLVRYGATLIPCKLYRKQIEQVASATARTFPKSRQPHLPGLRPPPPRPRSAMLAQV</sequence>
<name>A0ACB8DKL1_DERSI</name>
<dbReference type="EMBL" id="CM023480">
    <property type="protein sequence ID" value="KAH7971093.1"/>
    <property type="molecule type" value="Genomic_DNA"/>
</dbReference>
<reference evidence="1" key="1">
    <citation type="submission" date="2020-05" db="EMBL/GenBank/DDBJ databases">
        <title>Large-scale comparative analyses of tick genomes elucidate their genetic diversity and vector capacities.</title>
        <authorList>
            <person name="Jia N."/>
            <person name="Wang J."/>
            <person name="Shi W."/>
            <person name="Du L."/>
            <person name="Sun Y."/>
            <person name="Zhan W."/>
            <person name="Jiang J."/>
            <person name="Wang Q."/>
            <person name="Zhang B."/>
            <person name="Ji P."/>
            <person name="Sakyi L.B."/>
            <person name="Cui X."/>
            <person name="Yuan T."/>
            <person name="Jiang B."/>
            <person name="Yang W."/>
            <person name="Lam T.T.-Y."/>
            <person name="Chang Q."/>
            <person name="Ding S."/>
            <person name="Wang X."/>
            <person name="Zhu J."/>
            <person name="Ruan X."/>
            <person name="Zhao L."/>
            <person name="Wei J."/>
            <person name="Que T."/>
            <person name="Du C."/>
            <person name="Cheng J."/>
            <person name="Dai P."/>
            <person name="Han X."/>
            <person name="Huang E."/>
            <person name="Gao Y."/>
            <person name="Liu J."/>
            <person name="Shao H."/>
            <person name="Ye R."/>
            <person name="Li L."/>
            <person name="Wei W."/>
            <person name="Wang X."/>
            <person name="Wang C."/>
            <person name="Yang T."/>
            <person name="Huo Q."/>
            <person name="Li W."/>
            <person name="Guo W."/>
            <person name="Chen H."/>
            <person name="Zhou L."/>
            <person name="Ni X."/>
            <person name="Tian J."/>
            <person name="Zhou Y."/>
            <person name="Sheng Y."/>
            <person name="Liu T."/>
            <person name="Pan Y."/>
            <person name="Xia L."/>
            <person name="Li J."/>
            <person name="Zhao F."/>
            <person name="Cao W."/>
        </authorList>
    </citation>
    <scope>NUCLEOTIDE SEQUENCE</scope>
    <source>
        <strain evidence="1">Dsil-2018</strain>
    </source>
</reference>